<feature type="domain" description="PUM-HD" evidence="6">
    <location>
        <begin position="611"/>
        <end position="723"/>
    </location>
</feature>
<evidence type="ECO:0000259" key="6">
    <source>
        <dbReference type="PROSITE" id="PS50303"/>
    </source>
</evidence>
<dbReference type="GO" id="GO:0003729">
    <property type="term" value="F:mRNA binding"/>
    <property type="evidence" value="ECO:0007669"/>
    <property type="project" value="TreeGrafter"/>
</dbReference>
<feature type="repeat" description="Pumilio" evidence="4">
    <location>
        <begin position="631"/>
        <end position="666"/>
    </location>
</feature>
<feature type="region of interest" description="Disordered" evidence="5">
    <location>
        <begin position="121"/>
        <end position="155"/>
    </location>
</feature>
<dbReference type="InterPro" id="IPR001313">
    <property type="entry name" value="Pumilio_RNA-bd_rpt"/>
</dbReference>
<organism evidence="7 8">
    <name type="scientific">Quillaja saponaria</name>
    <name type="common">Soap bark tree</name>
    <dbReference type="NCBI Taxonomy" id="32244"/>
    <lineage>
        <taxon>Eukaryota</taxon>
        <taxon>Viridiplantae</taxon>
        <taxon>Streptophyta</taxon>
        <taxon>Embryophyta</taxon>
        <taxon>Tracheophyta</taxon>
        <taxon>Spermatophyta</taxon>
        <taxon>Magnoliopsida</taxon>
        <taxon>eudicotyledons</taxon>
        <taxon>Gunneridae</taxon>
        <taxon>Pentapetalae</taxon>
        <taxon>rosids</taxon>
        <taxon>fabids</taxon>
        <taxon>Fabales</taxon>
        <taxon>Quillajaceae</taxon>
        <taxon>Quillaja</taxon>
    </lineage>
</organism>
<comment type="caution">
    <text evidence="7">The sequence shown here is derived from an EMBL/GenBank/DDBJ whole genome shotgun (WGS) entry which is preliminary data.</text>
</comment>
<evidence type="ECO:0000256" key="2">
    <source>
        <dbReference type="ARBA" id="ARBA00022845"/>
    </source>
</evidence>
<feature type="compositionally biased region" description="Polar residues" evidence="5">
    <location>
        <begin position="175"/>
        <end position="186"/>
    </location>
</feature>
<feature type="repeat" description="Pumilio" evidence="4">
    <location>
        <begin position="703"/>
        <end position="723"/>
    </location>
</feature>
<keyword evidence="8" id="KW-1185">Reference proteome</keyword>
<dbReference type="InterPro" id="IPR033133">
    <property type="entry name" value="PUM-HD"/>
</dbReference>
<dbReference type="GO" id="GO:0005737">
    <property type="term" value="C:cytoplasm"/>
    <property type="evidence" value="ECO:0007669"/>
    <property type="project" value="TreeGrafter"/>
</dbReference>
<gene>
    <name evidence="7" type="ORF">O6P43_017860</name>
</gene>
<dbReference type="Proteomes" id="UP001163823">
    <property type="component" value="Chromosome 7"/>
</dbReference>
<evidence type="ECO:0000256" key="4">
    <source>
        <dbReference type="PROSITE-ProRule" id="PRU00317"/>
    </source>
</evidence>
<dbReference type="AlphaFoldDB" id="A0AAD7LR83"/>
<dbReference type="PANTHER" id="PTHR12537">
    <property type="entry name" value="RNA BINDING PROTEIN PUMILIO-RELATED"/>
    <property type="match status" value="1"/>
</dbReference>
<evidence type="ECO:0000256" key="5">
    <source>
        <dbReference type="SAM" id="MobiDB-lite"/>
    </source>
</evidence>
<dbReference type="GO" id="GO:0006417">
    <property type="term" value="P:regulation of translation"/>
    <property type="evidence" value="ECO:0007669"/>
    <property type="project" value="UniProtKB-KW"/>
</dbReference>
<proteinExistence type="predicted"/>
<keyword evidence="3" id="KW-0694">RNA-binding</keyword>
<dbReference type="KEGG" id="qsa:O6P43_017860"/>
<keyword evidence="1" id="KW-0677">Repeat</keyword>
<dbReference type="SMART" id="SM00025">
    <property type="entry name" value="Pumilio"/>
    <property type="match status" value="2"/>
</dbReference>
<feature type="repeat" description="Pumilio" evidence="4">
    <location>
        <begin position="667"/>
        <end position="702"/>
    </location>
</feature>
<dbReference type="PANTHER" id="PTHR12537:SF119">
    <property type="entry name" value="PUMILIO HOMOLOG 6, CHLOROPLASTIC"/>
    <property type="match status" value="1"/>
</dbReference>
<evidence type="ECO:0000256" key="3">
    <source>
        <dbReference type="ARBA" id="ARBA00022884"/>
    </source>
</evidence>
<dbReference type="InterPro" id="IPR011989">
    <property type="entry name" value="ARM-like"/>
</dbReference>
<dbReference type="Gene3D" id="1.25.10.10">
    <property type="entry name" value="Leucine-rich Repeat Variant"/>
    <property type="match status" value="1"/>
</dbReference>
<feature type="region of interest" description="Disordered" evidence="5">
    <location>
        <begin position="170"/>
        <end position="191"/>
    </location>
</feature>
<dbReference type="PROSITE" id="PS50302">
    <property type="entry name" value="PUM"/>
    <property type="match status" value="3"/>
</dbReference>
<keyword evidence="2" id="KW-0810">Translation regulation</keyword>
<dbReference type="SUPFAM" id="SSF48371">
    <property type="entry name" value="ARM repeat"/>
    <property type="match status" value="1"/>
</dbReference>
<evidence type="ECO:0000313" key="7">
    <source>
        <dbReference type="EMBL" id="KAJ7962662.1"/>
    </source>
</evidence>
<dbReference type="Pfam" id="PF00806">
    <property type="entry name" value="PUF"/>
    <property type="match status" value="3"/>
</dbReference>
<dbReference type="EMBL" id="JARAOO010000007">
    <property type="protein sequence ID" value="KAJ7962662.1"/>
    <property type="molecule type" value="Genomic_DNA"/>
</dbReference>
<evidence type="ECO:0000256" key="1">
    <source>
        <dbReference type="ARBA" id="ARBA00022737"/>
    </source>
</evidence>
<reference evidence="7" key="1">
    <citation type="journal article" date="2023" name="Science">
        <title>Elucidation of the pathway for biosynthesis of saponin adjuvants from the soapbark tree.</title>
        <authorList>
            <person name="Reed J."/>
            <person name="Orme A."/>
            <person name="El-Demerdash A."/>
            <person name="Owen C."/>
            <person name="Martin L.B.B."/>
            <person name="Misra R.C."/>
            <person name="Kikuchi S."/>
            <person name="Rejzek M."/>
            <person name="Martin A.C."/>
            <person name="Harkess A."/>
            <person name="Leebens-Mack J."/>
            <person name="Louveau T."/>
            <person name="Stephenson M.J."/>
            <person name="Osbourn A."/>
        </authorList>
    </citation>
    <scope>NUCLEOTIDE SEQUENCE</scope>
    <source>
        <strain evidence="7">S10</strain>
    </source>
</reference>
<sequence length="723" mass="78604">MTTEELGFLMRGQNFHRDQSDVVTSRSGSAPPSMEGSFAEVENLLTLHCSSLNPNSGGLSNAPEDYESRKEWCFDPSCSAYHPAGANFNSKLPCYGGRNITSLDTSDIGSLHLSRCPLSTHKEEIPDDSSPRSASKGLVENSSTHMPEQTKAPLANLPKSLVDLIQEDFPRTPSPVYSQSHSSTHATQEESIDHDVHATSSSVCFINISHPSESITLTANGLETSSLNADAVGVKTSVPNSPCADGTESTRKNELDNKTLGMKHVALNSGTHQSVQSTAEHKIRVPNAETSRPRQQEQQLNERAILNHSCIQGTSHQVQPVQVHIASQGINNSESYWEKHPHRHAQFSSIGVQASLPSGLTSPLYASPVAFMNSGATFYPGSQPLELFSPQFRLGGYAISSTILSPYMTGYPSHATLPLPFEATSVSSLNGRTASLPSEEGFPNAGDLHHLNKFYGQHELTLKPSFIDPFHMQYYPHPLEEAYVAAFQHGQLASRTFPGYQVNSPHSQQDLAVAPYAGGDKFQPSLNGGVSIQNSRNVGISCSSYLGNYPSMGIMMQFPAPSPAGPIMSSSSVSETNSLGWKNETKISQGSHRKSGNYPGQRVVNSFNGHRKPPFLDEIKSTNSGKFALSDIAGHIVEISIDQHGSRFIQQKLVNCSAEEKASLFEEVLPHASKLMTDVFGNYVIQKSFEYGSPKQRVKLADQLSGQMLPLSLQMYGCRVIQK</sequence>
<name>A0AAD7LR83_QUISA</name>
<dbReference type="InterPro" id="IPR016024">
    <property type="entry name" value="ARM-type_fold"/>
</dbReference>
<evidence type="ECO:0000313" key="8">
    <source>
        <dbReference type="Proteomes" id="UP001163823"/>
    </source>
</evidence>
<feature type="region of interest" description="Disordered" evidence="5">
    <location>
        <begin position="270"/>
        <end position="297"/>
    </location>
</feature>
<dbReference type="PROSITE" id="PS50303">
    <property type="entry name" value="PUM_HD"/>
    <property type="match status" value="1"/>
</dbReference>
<protein>
    <submittedName>
        <fullName evidence="7">Pumilio</fullName>
    </submittedName>
</protein>
<accession>A0AAD7LR83</accession>